<evidence type="ECO:0000256" key="6">
    <source>
        <dbReference type="ARBA" id="ARBA00038076"/>
    </source>
</evidence>
<evidence type="ECO:0000256" key="3">
    <source>
        <dbReference type="ARBA" id="ARBA00022692"/>
    </source>
</evidence>
<evidence type="ECO:0000313" key="11">
    <source>
        <dbReference type="Proteomes" id="UP000267464"/>
    </source>
</evidence>
<comment type="subcellular location">
    <subcellularLocation>
        <location evidence="1">Cell membrane</location>
        <topology evidence="1">Multi-pass membrane protein</topology>
    </subcellularLocation>
</comment>
<accession>A0A3N7HPI6</accession>
<comment type="caution">
    <text evidence="10">The sequence shown here is derived from an EMBL/GenBank/DDBJ whole genome shotgun (WGS) entry which is preliminary data.</text>
</comment>
<protein>
    <submittedName>
        <fullName evidence="10">ABC transporter permease</fullName>
    </submittedName>
</protein>
<evidence type="ECO:0000259" key="9">
    <source>
        <dbReference type="Pfam" id="PF12704"/>
    </source>
</evidence>
<dbReference type="PANTHER" id="PTHR30572:SF4">
    <property type="entry name" value="ABC TRANSPORTER PERMEASE YTRF"/>
    <property type="match status" value="1"/>
</dbReference>
<reference evidence="10 11" key="1">
    <citation type="submission" date="2018-08" db="EMBL/GenBank/DDBJ databases">
        <authorList>
            <person name="Khan S.A."/>
            <person name="Jeon C.O."/>
            <person name="Chun B.H."/>
            <person name="Jeong S.E."/>
        </authorList>
    </citation>
    <scope>NUCLEOTIDE SEQUENCE [LARGE SCALE GENOMIC DNA]</scope>
    <source>
        <strain evidence="10 11">S-16</strain>
    </source>
</reference>
<keyword evidence="4 7" id="KW-1133">Transmembrane helix</keyword>
<keyword evidence="5 7" id="KW-0472">Membrane</keyword>
<dbReference type="OrthoDB" id="9770036at2"/>
<evidence type="ECO:0000256" key="5">
    <source>
        <dbReference type="ARBA" id="ARBA00023136"/>
    </source>
</evidence>
<dbReference type="InterPro" id="IPR050250">
    <property type="entry name" value="Macrolide_Exporter_MacB"/>
</dbReference>
<dbReference type="RefSeq" id="WP_124542215.1">
    <property type="nucleotide sequence ID" value="NZ_QUSW01000006.1"/>
</dbReference>
<dbReference type="EMBL" id="QUSW01000006">
    <property type="protein sequence ID" value="RQP22651.1"/>
    <property type="molecule type" value="Genomic_DNA"/>
</dbReference>
<dbReference type="Pfam" id="PF02687">
    <property type="entry name" value="FtsX"/>
    <property type="match status" value="1"/>
</dbReference>
<keyword evidence="2" id="KW-1003">Cell membrane</keyword>
<organism evidence="10 11">
    <name type="scientific">Piscinibacter terrae</name>
    <dbReference type="NCBI Taxonomy" id="2496871"/>
    <lineage>
        <taxon>Bacteria</taxon>
        <taxon>Pseudomonadati</taxon>
        <taxon>Pseudomonadota</taxon>
        <taxon>Betaproteobacteria</taxon>
        <taxon>Burkholderiales</taxon>
        <taxon>Sphaerotilaceae</taxon>
        <taxon>Piscinibacter</taxon>
    </lineage>
</organism>
<feature type="domain" description="ABC3 transporter permease C-terminal" evidence="8">
    <location>
        <begin position="278"/>
        <end position="398"/>
    </location>
</feature>
<feature type="transmembrane region" description="Helical" evidence="7">
    <location>
        <begin position="271"/>
        <end position="300"/>
    </location>
</feature>
<name>A0A3N7HPI6_9BURK</name>
<sequence>MYFLQIAWSNVLRNRRRSLSMFVVAALGVSMIVFTNGFTDGISANMSSSIINQIDGHIRIQHKDYKKYYITDQEKVLLADWQGVSQAVTKIAHVQRAMPRVMMGGLISHDDKTTTFFGAASDLAQLPAVLPDYAINLVTGKPLSADDPGGVLLGTSLAKSLSVKVGDELVLLSKTVRGEQSNTLVHVRGIVNYPTDDKVEQSLLLSALDKPIADDLLELNAGATQLVLRLDDEAHVPEVMAALDALFAARGLPWKAIAWNENPVYARVVGMFTGIGVLITFVLVVMVGVITSNALLMAFFERIREIGTMRAVGMDTWQVHALLYIESSIVGVLGASGGLVLGTGLTALAGGTGIPLDLIGQSVYPQLGLASVLVSTLCPIACIVVAATMPIRSATRMSVTDALNYQ</sequence>
<evidence type="ECO:0000313" key="10">
    <source>
        <dbReference type="EMBL" id="RQP22651.1"/>
    </source>
</evidence>
<gene>
    <name evidence="10" type="ORF">DZC73_20295</name>
</gene>
<evidence type="ECO:0000256" key="7">
    <source>
        <dbReference type="SAM" id="Phobius"/>
    </source>
</evidence>
<dbReference type="GO" id="GO:0005886">
    <property type="term" value="C:plasma membrane"/>
    <property type="evidence" value="ECO:0007669"/>
    <property type="project" value="UniProtKB-SubCell"/>
</dbReference>
<dbReference type="Proteomes" id="UP000267464">
    <property type="component" value="Unassembled WGS sequence"/>
</dbReference>
<evidence type="ECO:0000256" key="2">
    <source>
        <dbReference type="ARBA" id="ARBA00022475"/>
    </source>
</evidence>
<dbReference type="GO" id="GO:0022857">
    <property type="term" value="F:transmembrane transporter activity"/>
    <property type="evidence" value="ECO:0007669"/>
    <property type="project" value="TreeGrafter"/>
</dbReference>
<evidence type="ECO:0000256" key="4">
    <source>
        <dbReference type="ARBA" id="ARBA00022989"/>
    </source>
</evidence>
<proteinExistence type="inferred from homology"/>
<keyword evidence="11" id="KW-1185">Reference proteome</keyword>
<dbReference type="InterPro" id="IPR025857">
    <property type="entry name" value="MacB_PCD"/>
</dbReference>
<feature type="transmembrane region" description="Helical" evidence="7">
    <location>
        <begin position="367"/>
        <end position="387"/>
    </location>
</feature>
<feature type="transmembrane region" description="Helical" evidence="7">
    <location>
        <begin position="321"/>
        <end position="347"/>
    </location>
</feature>
<keyword evidence="3 7" id="KW-0812">Transmembrane</keyword>
<evidence type="ECO:0000256" key="1">
    <source>
        <dbReference type="ARBA" id="ARBA00004651"/>
    </source>
</evidence>
<reference evidence="10 11" key="2">
    <citation type="submission" date="2018-12" db="EMBL/GenBank/DDBJ databases">
        <title>Rhizobacter gummiphilus sp. nov., a rubber-degrading bacterium isolated from the soil of a botanical garden in Japan.</title>
        <authorList>
            <person name="Shunsuke S.S."/>
        </authorList>
    </citation>
    <scope>NUCLEOTIDE SEQUENCE [LARGE SCALE GENOMIC DNA]</scope>
    <source>
        <strain evidence="10 11">S-16</strain>
    </source>
</reference>
<feature type="transmembrane region" description="Helical" evidence="7">
    <location>
        <begin position="21"/>
        <end position="39"/>
    </location>
</feature>
<dbReference type="InterPro" id="IPR003838">
    <property type="entry name" value="ABC3_permease_C"/>
</dbReference>
<evidence type="ECO:0000259" key="8">
    <source>
        <dbReference type="Pfam" id="PF02687"/>
    </source>
</evidence>
<dbReference type="PANTHER" id="PTHR30572">
    <property type="entry name" value="MEMBRANE COMPONENT OF TRANSPORTER-RELATED"/>
    <property type="match status" value="1"/>
</dbReference>
<feature type="domain" description="MacB-like periplasmic core" evidence="9">
    <location>
        <begin position="26"/>
        <end position="245"/>
    </location>
</feature>
<dbReference type="Pfam" id="PF12704">
    <property type="entry name" value="MacB_PCD"/>
    <property type="match status" value="1"/>
</dbReference>
<comment type="similarity">
    <text evidence="6">Belongs to the ABC-4 integral membrane protein family.</text>
</comment>
<dbReference type="AlphaFoldDB" id="A0A3N7HPI6"/>